<organism evidence="9 10">
    <name type="scientific">Otolemur garnettii</name>
    <name type="common">Small-eared galago</name>
    <name type="synonym">Garnett's greater bushbaby</name>
    <dbReference type="NCBI Taxonomy" id="30611"/>
    <lineage>
        <taxon>Eukaryota</taxon>
        <taxon>Metazoa</taxon>
        <taxon>Chordata</taxon>
        <taxon>Craniata</taxon>
        <taxon>Vertebrata</taxon>
        <taxon>Euteleostomi</taxon>
        <taxon>Mammalia</taxon>
        <taxon>Eutheria</taxon>
        <taxon>Euarchontoglires</taxon>
        <taxon>Primates</taxon>
        <taxon>Strepsirrhini</taxon>
        <taxon>Lorisiformes</taxon>
        <taxon>Galagidae</taxon>
        <taxon>Otolemur</taxon>
    </lineage>
</organism>
<dbReference type="FunCoup" id="H0XI73">
    <property type="interactions" value="2"/>
</dbReference>
<dbReference type="eggNOG" id="ENOG502S0EZ">
    <property type="taxonomic scope" value="Eukaryota"/>
</dbReference>
<dbReference type="HOGENOM" id="CLU_086542_0_0_1"/>
<feature type="compositionally biased region" description="Basic and acidic residues" evidence="7">
    <location>
        <begin position="139"/>
        <end position="150"/>
    </location>
</feature>
<keyword evidence="4 8" id="KW-0732">Signal</keyword>
<evidence type="ECO:0000256" key="2">
    <source>
        <dbReference type="ARBA" id="ARBA00008326"/>
    </source>
</evidence>
<dbReference type="GO" id="GO:0019838">
    <property type="term" value="F:growth factor binding"/>
    <property type="evidence" value="ECO:0007669"/>
    <property type="project" value="UniProtKB-KW"/>
</dbReference>
<dbReference type="PANTHER" id="PTHR15258">
    <property type="entry name" value="FGF BINDING PROTEIN-RELATED"/>
    <property type="match status" value="1"/>
</dbReference>
<keyword evidence="6" id="KW-0340">Growth factor binding</keyword>
<evidence type="ECO:0000256" key="1">
    <source>
        <dbReference type="ARBA" id="ARBA00004613"/>
    </source>
</evidence>
<dbReference type="OrthoDB" id="8941648at2759"/>
<dbReference type="CTD" id="83888"/>
<dbReference type="InterPro" id="IPR010510">
    <property type="entry name" value="FGF1-bd"/>
</dbReference>
<dbReference type="OMA" id="QGKSYWC"/>
<evidence type="ECO:0000313" key="9">
    <source>
        <dbReference type="Ensembl" id="ENSOGAP00000015813.1"/>
    </source>
</evidence>
<keyword evidence="3" id="KW-0964">Secreted</keyword>
<reference evidence="9" key="3">
    <citation type="submission" date="2025-09" db="UniProtKB">
        <authorList>
            <consortium name="Ensembl"/>
        </authorList>
    </citation>
    <scope>IDENTIFICATION</scope>
</reference>
<evidence type="ECO:0000256" key="6">
    <source>
        <dbReference type="ARBA" id="ARBA00023183"/>
    </source>
</evidence>
<dbReference type="GeneTree" id="ENSGT00940000154372"/>
<dbReference type="GO" id="GO:0007267">
    <property type="term" value="P:cell-cell signaling"/>
    <property type="evidence" value="ECO:0007669"/>
    <property type="project" value="TreeGrafter"/>
</dbReference>
<dbReference type="GO" id="GO:0005576">
    <property type="term" value="C:extracellular region"/>
    <property type="evidence" value="ECO:0007669"/>
    <property type="project" value="UniProtKB-SubCell"/>
</dbReference>
<reference evidence="10" key="1">
    <citation type="submission" date="2011-03" db="EMBL/GenBank/DDBJ databases">
        <title>Version 3 of the genome sequence of Otolemur garnettii (Bushbaby).</title>
        <authorList>
            <consortium name="The Broad Institute Genome Sequencing Platform"/>
            <person name="Di Palma F."/>
            <person name="Johnson J."/>
            <person name="Lander E.S."/>
            <person name="Lindblad-Toh K."/>
            <person name="Jaffe D.B."/>
            <person name="Gnerre S."/>
            <person name="MacCallum I."/>
            <person name="Przybylski D."/>
            <person name="Ribeiro F.J."/>
            <person name="Burton J.N."/>
            <person name="Walker B.J."/>
            <person name="Sharpe T."/>
            <person name="Hall G."/>
        </authorList>
    </citation>
    <scope>NUCLEOTIDE SEQUENCE [LARGE SCALE GENOMIC DNA]</scope>
</reference>
<comment type="subcellular location">
    <subcellularLocation>
        <location evidence="1">Secreted</location>
    </subcellularLocation>
</comment>
<accession>H0XI73</accession>
<keyword evidence="5" id="KW-1015">Disulfide bond</keyword>
<dbReference type="Pfam" id="PF06473">
    <property type="entry name" value="FGF-BP1"/>
    <property type="match status" value="1"/>
</dbReference>
<evidence type="ECO:0000256" key="3">
    <source>
        <dbReference type="ARBA" id="ARBA00022525"/>
    </source>
</evidence>
<feature type="signal peptide" evidence="8">
    <location>
        <begin position="1"/>
        <end position="19"/>
    </location>
</feature>
<dbReference type="RefSeq" id="XP_003793537.1">
    <property type="nucleotide sequence ID" value="XM_003793489.2"/>
</dbReference>
<dbReference type="PANTHER" id="PTHR15258:SF1">
    <property type="entry name" value="FIBROBLAST GROWTH FACTOR-BINDING PROTEIN 2"/>
    <property type="match status" value="1"/>
</dbReference>
<evidence type="ECO:0000256" key="7">
    <source>
        <dbReference type="SAM" id="MobiDB-lite"/>
    </source>
</evidence>
<sequence length="224" mass="24325">MEFFPCLLLLALSCLGTWGQAPQQKQGRSGEEFHFQTGGGGSCTMRHSSLGPRDVQLLVHCQDQGGPYWCKYSGQPGVCQAFVDDPQAYWDQALRELRLLSHPCLGAPVLRPPVCQVAGPQAHMRQVASSLAGSPAPEQHPKTAKVEKPPSRPGTPAKPSEATQWGENSVKKLQEAKPTTRTTVTATPAGPRSAGNQEAEKAAWEHCWKPLQALCAFLLRFFQG</sequence>
<evidence type="ECO:0000313" key="10">
    <source>
        <dbReference type="Proteomes" id="UP000005225"/>
    </source>
</evidence>
<dbReference type="Ensembl" id="ENSOGAT00000002551.2">
    <property type="protein sequence ID" value="ENSOGAP00000015813.1"/>
    <property type="gene ID" value="ENSOGAG00000002550.2"/>
</dbReference>
<comment type="similarity">
    <text evidence="2">Belongs to the fibroblast growth factor-binding protein family.</text>
</comment>
<proteinExistence type="inferred from homology"/>
<dbReference type="EMBL" id="AAQR03102555">
    <property type="status" value="NOT_ANNOTATED_CDS"/>
    <property type="molecule type" value="Genomic_DNA"/>
</dbReference>
<evidence type="ECO:0000256" key="5">
    <source>
        <dbReference type="ARBA" id="ARBA00023157"/>
    </source>
</evidence>
<evidence type="ECO:0000256" key="4">
    <source>
        <dbReference type="ARBA" id="ARBA00022729"/>
    </source>
</evidence>
<dbReference type="GeneID" id="100961440"/>
<evidence type="ECO:0000256" key="8">
    <source>
        <dbReference type="SAM" id="SignalP"/>
    </source>
</evidence>
<dbReference type="KEGG" id="oga:100961440"/>
<dbReference type="InParanoid" id="H0XI73"/>
<dbReference type="Proteomes" id="UP000005225">
    <property type="component" value="Unassembled WGS sequence"/>
</dbReference>
<reference evidence="9" key="2">
    <citation type="submission" date="2025-08" db="UniProtKB">
        <authorList>
            <consortium name="Ensembl"/>
        </authorList>
    </citation>
    <scope>IDENTIFICATION</scope>
</reference>
<feature type="compositionally biased region" description="Low complexity" evidence="7">
    <location>
        <begin position="176"/>
        <end position="191"/>
    </location>
</feature>
<keyword evidence="10" id="KW-1185">Reference proteome</keyword>
<feature type="region of interest" description="Disordered" evidence="7">
    <location>
        <begin position="126"/>
        <end position="198"/>
    </location>
</feature>
<gene>
    <name evidence="9" type="primary">FGFBP2</name>
</gene>
<dbReference type="AlphaFoldDB" id="H0XI73"/>
<protein>
    <submittedName>
        <fullName evidence="9">Fibroblast growth factor binding protein 2</fullName>
    </submittedName>
</protein>
<feature type="chain" id="PRO_5003546020" evidence="8">
    <location>
        <begin position="20"/>
        <end position="224"/>
    </location>
</feature>
<name>H0XI73_OTOGA</name>